<dbReference type="SUPFAM" id="SSF53850">
    <property type="entry name" value="Periplasmic binding protein-like II"/>
    <property type="match status" value="1"/>
</dbReference>
<gene>
    <name evidence="4" type="ORF">DLJ53_12135</name>
</gene>
<dbReference type="OrthoDB" id="9814231at2"/>
<sequence length="270" mass="29167">MQLPAVAALALGLAFAAPAHADTLADIQAAGKLVVATEMQFPPFDFKENGEYTGVDKDLLDEVGKELGVEVEYVDLPWTSVLPGLEAGKYDFVGAPLNASQARMERYAFSSPIAYSGNAFVKRKGNDEVQKPEDLAGKTVGVLKASSSQKQVAAYSETLPEPINIREYSDMLSVYADVANGRLDAGASSLPNVSYASVQRPDQLEVVEPPFGKPNYYGWVTRKDPEDQSLIEAVSAALEAMKADGRMAEIQMKWFGKTEDLPDAMPVPDL</sequence>
<keyword evidence="1 2" id="KW-0732">Signal</keyword>
<proteinExistence type="predicted"/>
<accession>A0A8B2NQF7</accession>
<dbReference type="EMBL" id="QHHQ01000002">
    <property type="protein sequence ID" value="RAI02116.1"/>
    <property type="molecule type" value="Genomic_DNA"/>
</dbReference>
<dbReference type="Gene3D" id="3.40.190.10">
    <property type="entry name" value="Periplasmic binding protein-like II"/>
    <property type="match status" value="2"/>
</dbReference>
<dbReference type="Proteomes" id="UP000249590">
    <property type="component" value="Unassembled WGS sequence"/>
</dbReference>
<feature type="domain" description="Solute-binding protein family 3/N-terminal" evidence="3">
    <location>
        <begin position="32"/>
        <end position="258"/>
    </location>
</feature>
<feature type="signal peptide" evidence="2">
    <location>
        <begin position="1"/>
        <end position="21"/>
    </location>
</feature>
<feature type="chain" id="PRO_5032868527" evidence="2">
    <location>
        <begin position="22"/>
        <end position="270"/>
    </location>
</feature>
<keyword evidence="5" id="KW-1185">Reference proteome</keyword>
<comment type="caution">
    <text evidence="4">The sequence shown here is derived from an EMBL/GenBank/DDBJ whole genome shotgun (WGS) entry which is preliminary data.</text>
</comment>
<evidence type="ECO:0000256" key="2">
    <source>
        <dbReference type="SAM" id="SignalP"/>
    </source>
</evidence>
<dbReference type="SMART" id="SM00062">
    <property type="entry name" value="PBPb"/>
    <property type="match status" value="1"/>
</dbReference>
<organism evidence="4 5">
    <name type="scientific">Acuticoccus sediminis</name>
    <dbReference type="NCBI Taxonomy" id="2184697"/>
    <lineage>
        <taxon>Bacteria</taxon>
        <taxon>Pseudomonadati</taxon>
        <taxon>Pseudomonadota</taxon>
        <taxon>Alphaproteobacteria</taxon>
        <taxon>Hyphomicrobiales</taxon>
        <taxon>Amorphaceae</taxon>
        <taxon>Acuticoccus</taxon>
    </lineage>
</organism>
<dbReference type="PANTHER" id="PTHR35936:SF19">
    <property type="entry name" value="AMINO-ACID-BINDING PROTEIN YXEM-RELATED"/>
    <property type="match status" value="1"/>
</dbReference>
<evidence type="ECO:0000256" key="1">
    <source>
        <dbReference type="ARBA" id="ARBA00022729"/>
    </source>
</evidence>
<name>A0A8B2NQF7_9HYPH</name>
<evidence type="ECO:0000313" key="4">
    <source>
        <dbReference type="EMBL" id="RAI02116.1"/>
    </source>
</evidence>
<reference evidence="4 5" key="1">
    <citation type="submission" date="2018-05" db="EMBL/GenBank/DDBJ databases">
        <title>Acuticoccus sediminis sp. nov., isolated from deep-sea sediment of Indian Ocean.</title>
        <authorList>
            <person name="Liu X."/>
            <person name="Lai Q."/>
            <person name="Du Y."/>
            <person name="Sun F."/>
            <person name="Zhang X."/>
            <person name="Wang S."/>
            <person name="Shao Z."/>
        </authorList>
    </citation>
    <scope>NUCLEOTIDE SEQUENCE [LARGE SCALE GENOMIC DNA]</scope>
    <source>
        <strain evidence="4 5">PTG4-2</strain>
    </source>
</reference>
<dbReference type="PANTHER" id="PTHR35936">
    <property type="entry name" value="MEMBRANE-BOUND LYTIC MUREIN TRANSGLYCOSYLASE F"/>
    <property type="match status" value="1"/>
</dbReference>
<evidence type="ECO:0000259" key="3">
    <source>
        <dbReference type="SMART" id="SM00062"/>
    </source>
</evidence>
<dbReference type="AlphaFoldDB" id="A0A8B2NQF7"/>
<dbReference type="InterPro" id="IPR001638">
    <property type="entry name" value="Solute-binding_3/MltF_N"/>
</dbReference>
<evidence type="ECO:0000313" key="5">
    <source>
        <dbReference type="Proteomes" id="UP000249590"/>
    </source>
</evidence>
<dbReference type="Pfam" id="PF00497">
    <property type="entry name" value="SBP_bac_3"/>
    <property type="match status" value="1"/>
</dbReference>
<protein>
    <submittedName>
        <fullName evidence="4">Amino acid ABC transporter</fullName>
    </submittedName>
</protein>